<comment type="caution">
    <text evidence="8">Lacks conserved residue(s) required for the propagation of feature annotation.</text>
</comment>
<keyword evidence="3 8" id="KW-0812">Transmembrane</keyword>
<gene>
    <name evidence="10" type="ORF">Pfra01_002148100</name>
</gene>
<dbReference type="GO" id="GO:0005737">
    <property type="term" value="C:cytoplasm"/>
    <property type="evidence" value="ECO:0007669"/>
    <property type="project" value="UniProtKB-ARBA"/>
</dbReference>
<keyword evidence="5 8" id="KW-1133">Transmembrane helix</keyword>
<keyword evidence="4 8" id="KW-0653">Protein transport</keyword>
<feature type="compositionally biased region" description="Low complexity" evidence="9">
    <location>
        <begin position="64"/>
        <end position="74"/>
    </location>
</feature>
<evidence type="ECO:0000256" key="9">
    <source>
        <dbReference type="SAM" id="MobiDB-lite"/>
    </source>
</evidence>
<evidence type="ECO:0000256" key="5">
    <source>
        <dbReference type="ARBA" id="ARBA00022989"/>
    </source>
</evidence>
<evidence type="ECO:0000256" key="3">
    <source>
        <dbReference type="ARBA" id="ARBA00022692"/>
    </source>
</evidence>
<feature type="compositionally biased region" description="Polar residues" evidence="9">
    <location>
        <begin position="495"/>
        <end position="505"/>
    </location>
</feature>
<feature type="compositionally biased region" description="Basic and acidic residues" evidence="9">
    <location>
        <begin position="448"/>
        <end position="482"/>
    </location>
</feature>
<dbReference type="InterPro" id="IPR007305">
    <property type="entry name" value="Vesicle_transpt_Got1/SFT2"/>
</dbReference>
<dbReference type="PANTHER" id="PTHR23137:SF6">
    <property type="entry name" value="VESICLE TRANSPORT PROTEIN"/>
    <property type="match status" value="1"/>
</dbReference>
<keyword evidence="6 8" id="KW-0472">Membrane</keyword>
<dbReference type="GO" id="GO:0016192">
    <property type="term" value="P:vesicle-mediated transport"/>
    <property type="evidence" value="ECO:0007669"/>
    <property type="project" value="InterPro"/>
</dbReference>
<name>A0A9W7D1R4_9STRA</name>
<comment type="function">
    <text evidence="8">May be involved in fusion of retrograde transport vesicles derived from an endocytic compartment with the Golgi complex.</text>
</comment>
<dbReference type="EMBL" id="BSXT01003089">
    <property type="protein sequence ID" value="GMF52450.1"/>
    <property type="molecule type" value="Genomic_DNA"/>
</dbReference>
<dbReference type="Pfam" id="PF04178">
    <property type="entry name" value="Got1"/>
    <property type="match status" value="2"/>
</dbReference>
<feature type="transmembrane region" description="Helical" evidence="8">
    <location>
        <begin position="147"/>
        <end position="166"/>
    </location>
</feature>
<feature type="compositionally biased region" description="Acidic residues" evidence="9">
    <location>
        <begin position="551"/>
        <end position="561"/>
    </location>
</feature>
<comment type="caution">
    <text evidence="10">The sequence shown here is derived from an EMBL/GenBank/DDBJ whole genome shotgun (WGS) entry which is preliminary data.</text>
</comment>
<comment type="subcellular location">
    <subcellularLocation>
        <location evidence="1 8">Membrane</location>
        <topology evidence="1 8">Multi-pass membrane protein</topology>
    </subcellularLocation>
</comment>
<feature type="transmembrane region" description="Helical" evidence="8">
    <location>
        <begin position="668"/>
        <end position="690"/>
    </location>
</feature>
<evidence type="ECO:0000256" key="8">
    <source>
        <dbReference type="RuleBase" id="RU363111"/>
    </source>
</evidence>
<evidence type="ECO:0000256" key="6">
    <source>
        <dbReference type="ARBA" id="ARBA00023136"/>
    </source>
</evidence>
<keyword evidence="2 8" id="KW-0813">Transport</keyword>
<feature type="compositionally biased region" description="Low complexity" evidence="9">
    <location>
        <begin position="506"/>
        <end position="518"/>
    </location>
</feature>
<feature type="transmembrane region" description="Helical" evidence="8">
    <location>
        <begin position="178"/>
        <end position="200"/>
    </location>
</feature>
<accession>A0A9W7D1R4</accession>
<feature type="transmembrane region" description="Helical" evidence="8">
    <location>
        <begin position="577"/>
        <end position="599"/>
    </location>
</feature>
<dbReference type="GO" id="GO:0012505">
    <property type="term" value="C:endomembrane system"/>
    <property type="evidence" value="ECO:0007669"/>
    <property type="project" value="UniProtKB-ARBA"/>
</dbReference>
<dbReference type="Proteomes" id="UP001165121">
    <property type="component" value="Unassembled WGS sequence"/>
</dbReference>
<feature type="transmembrane region" description="Helical" evidence="8">
    <location>
        <begin position="206"/>
        <end position="225"/>
    </location>
</feature>
<evidence type="ECO:0000256" key="4">
    <source>
        <dbReference type="ARBA" id="ARBA00022927"/>
    </source>
</evidence>
<keyword evidence="11" id="KW-1185">Reference proteome</keyword>
<feature type="region of interest" description="Disordered" evidence="9">
    <location>
        <begin position="64"/>
        <end position="95"/>
    </location>
</feature>
<evidence type="ECO:0000313" key="10">
    <source>
        <dbReference type="EMBL" id="GMF52450.1"/>
    </source>
</evidence>
<evidence type="ECO:0000313" key="11">
    <source>
        <dbReference type="Proteomes" id="UP001165121"/>
    </source>
</evidence>
<dbReference type="GO" id="GO:0016020">
    <property type="term" value="C:membrane"/>
    <property type="evidence" value="ECO:0007669"/>
    <property type="project" value="UniProtKB-SubCell"/>
</dbReference>
<dbReference type="OrthoDB" id="73614at2759"/>
<feature type="transmembrane region" description="Helical" evidence="8">
    <location>
        <begin position="605"/>
        <end position="626"/>
    </location>
</feature>
<evidence type="ECO:0000256" key="7">
    <source>
        <dbReference type="ARBA" id="ARBA00025800"/>
    </source>
</evidence>
<evidence type="ECO:0000256" key="2">
    <source>
        <dbReference type="ARBA" id="ARBA00022448"/>
    </source>
</evidence>
<feature type="region of interest" description="Disordered" evidence="9">
    <location>
        <begin position="533"/>
        <end position="561"/>
    </location>
</feature>
<comment type="similarity">
    <text evidence="7 8">Belongs to the SFT2 family.</text>
</comment>
<feature type="region of interest" description="Disordered" evidence="9">
    <location>
        <begin position="448"/>
        <end position="518"/>
    </location>
</feature>
<reference evidence="10" key="1">
    <citation type="submission" date="2023-04" db="EMBL/GenBank/DDBJ databases">
        <title>Phytophthora fragariaefolia NBRC 109709.</title>
        <authorList>
            <person name="Ichikawa N."/>
            <person name="Sato H."/>
            <person name="Tonouchi N."/>
        </authorList>
    </citation>
    <scope>NUCLEOTIDE SEQUENCE</scope>
    <source>
        <strain evidence="10">NBRC 109709</strain>
    </source>
</reference>
<feature type="transmembrane region" description="Helical" evidence="8">
    <location>
        <begin position="647"/>
        <end position="662"/>
    </location>
</feature>
<dbReference type="PANTHER" id="PTHR23137">
    <property type="entry name" value="VESICLE TRANSPORT PROTEIN-RELATED"/>
    <property type="match status" value="1"/>
</dbReference>
<dbReference type="InterPro" id="IPR011691">
    <property type="entry name" value="Vesicle_transpt_SFT2"/>
</dbReference>
<dbReference type="AlphaFoldDB" id="A0A9W7D1R4"/>
<evidence type="ECO:0000256" key="1">
    <source>
        <dbReference type="ARBA" id="ARBA00004141"/>
    </source>
</evidence>
<organism evidence="10 11">
    <name type="scientific">Phytophthora fragariaefolia</name>
    <dbReference type="NCBI Taxonomy" id="1490495"/>
    <lineage>
        <taxon>Eukaryota</taxon>
        <taxon>Sar</taxon>
        <taxon>Stramenopiles</taxon>
        <taxon>Oomycota</taxon>
        <taxon>Peronosporomycetes</taxon>
        <taxon>Peronosporales</taxon>
        <taxon>Peronosporaceae</taxon>
        <taxon>Phytophthora</taxon>
    </lineage>
</organism>
<protein>
    <recommendedName>
        <fullName evidence="8">Vesicle transport protein</fullName>
    </recommendedName>
</protein>
<proteinExistence type="inferred from homology"/>
<sequence length="716" mass="79151">MLEQLKAKSTQAAALALDTAGSLKDVAQKSTIASSLKDATQKGSAALQAKAGALNIKVPAVVKGSGSSSSLSSGADTANESDLEAGKSPGNANQEKEGLLNELGQECGLTKRQRLYGAIGCYLFGALCGFLSTLMMWGGPKHLKQFAFFYTLGSLCSIGSSLFLIGPMRQLKVMCMPVRRVACCIWMGAMVTTLIIAFGFPKAGPLVLLLVIIQYAAMLCASEMASPFELHLLDIYAGRAPDGLAFFEGHGYFDVSDNANTVQMFRANVGLDEFWDGREDLDTFDPIQRATVYPFGAQSKVPSSRMRSEMHRTDSGRFTLLDEDGNPVTEDDLLEMEREDRLKVKSLELDDDDVAELEKELVCMNQAIEVIRVEKYRFQRVLYRALYQENHDGTSAPEEEYNGPEIINLPPIPPPVVLLDLPPYSGNLFVLRESIALLRQLSGQEERASETMMDQLKEQSKKASDKLEDFAKKTQQDLEKTSKKAQASIEKATKQAKQSINKVTKQGQEASESASSASGLLDSAKEAFHIDINEDKKDKKKAKPRRKDSSDSDTDEEDGLLDDIGDEFDQLTLNQRALGAVGCYVLSGLFAFAATVILFTGVHHVRFYALFYSLSNIATFSSLIFIMGQNRLQKRMLSRKRSLTGRAWMGSLALTVIVAFLWPSHWFIVIILLLVQFSSMIWYSLSYIPFGRKFIHKYMAKRVILVDAMDGKIDGK</sequence>
<dbReference type="GO" id="GO:0015031">
    <property type="term" value="P:protein transport"/>
    <property type="evidence" value="ECO:0007669"/>
    <property type="project" value="UniProtKB-KW"/>
</dbReference>
<feature type="transmembrane region" description="Helical" evidence="8">
    <location>
        <begin position="115"/>
        <end position="135"/>
    </location>
</feature>